<dbReference type="AlphaFoldDB" id="A0A9P6NM23"/>
<dbReference type="Pfam" id="PF02970">
    <property type="entry name" value="TBCA"/>
    <property type="match status" value="1"/>
</dbReference>
<dbReference type="Gene3D" id="1.20.58.90">
    <property type="match status" value="1"/>
</dbReference>
<evidence type="ECO:0000256" key="2">
    <source>
        <dbReference type="ARBA" id="ARBA00023186"/>
    </source>
</evidence>
<evidence type="ECO:0000256" key="1">
    <source>
        <dbReference type="ARBA" id="ARBA00006806"/>
    </source>
</evidence>
<dbReference type="InterPro" id="IPR036126">
    <property type="entry name" value="TBCA_sf"/>
</dbReference>
<dbReference type="PANTHER" id="PTHR21500:SF0">
    <property type="entry name" value="TUBULIN-SPECIFIC CHAPERONE A"/>
    <property type="match status" value="1"/>
</dbReference>
<dbReference type="PANTHER" id="PTHR21500">
    <property type="entry name" value="TUBULIN-SPECIFIC CHAPERONE A"/>
    <property type="match status" value="1"/>
</dbReference>
<gene>
    <name evidence="5" type="ORF">CROQUDRAFT_669116</name>
</gene>
<reference evidence="5" key="1">
    <citation type="submission" date="2013-11" db="EMBL/GenBank/DDBJ databases">
        <title>Genome sequence of the fusiform rust pathogen reveals effectors for host alternation and coevolution with pine.</title>
        <authorList>
            <consortium name="DOE Joint Genome Institute"/>
            <person name="Smith K."/>
            <person name="Pendleton A."/>
            <person name="Kubisiak T."/>
            <person name="Anderson C."/>
            <person name="Salamov A."/>
            <person name="Aerts A."/>
            <person name="Riley R."/>
            <person name="Clum A."/>
            <person name="Lindquist E."/>
            <person name="Ence D."/>
            <person name="Campbell M."/>
            <person name="Kronenberg Z."/>
            <person name="Feau N."/>
            <person name="Dhillon B."/>
            <person name="Hamelin R."/>
            <person name="Burleigh J."/>
            <person name="Smith J."/>
            <person name="Yandell M."/>
            <person name="Nelson C."/>
            <person name="Grigoriev I."/>
            <person name="Davis J."/>
        </authorList>
    </citation>
    <scope>NUCLEOTIDE SEQUENCE</scope>
    <source>
        <strain evidence="5">G11</strain>
    </source>
</reference>
<dbReference type="GO" id="GO:0007021">
    <property type="term" value="P:tubulin complex assembly"/>
    <property type="evidence" value="ECO:0007669"/>
    <property type="project" value="UniProtKB-UniRule"/>
</dbReference>
<evidence type="ECO:0000256" key="4">
    <source>
        <dbReference type="SAM" id="Coils"/>
    </source>
</evidence>
<dbReference type="InterPro" id="IPR004226">
    <property type="entry name" value="TBCA"/>
</dbReference>
<dbReference type="EMBL" id="MU167226">
    <property type="protein sequence ID" value="KAG0149595.1"/>
    <property type="molecule type" value="Genomic_DNA"/>
</dbReference>
<dbReference type="GO" id="GO:0007023">
    <property type="term" value="P:post-chaperonin tubulin folding pathway"/>
    <property type="evidence" value="ECO:0007669"/>
    <property type="project" value="UniProtKB-UniRule"/>
</dbReference>
<dbReference type="GO" id="GO:0048487">
    <property type="term" value="F:beta-tubulin binding"/>
    <property type="evidence" value="ECO:0007669"/>
    <property type="project" value="InterPro"/>
</dbReference>
<dbReference type="SUPFAM" id="SSF46988">
    <property type="entry name" value="Tubulin chaperone cofactor A"/>
    <property type="match status" value="1"/>
</dbReference>
<dbReference type="Proteomes" id="UP000886653">
    <property type="component" value="Unassembled WGS sequence"/>
</dbReference>
<keyword evidence="4" id="KW-0175">Coiled coil</keyword>
<accession>A0A9P6NM23</accession>
<evidence type="ECO:0000256" key="3">
    <source>
        <dbReference type="RuleBase" id="RU364030"/>
    </source>
</evidence>
<comment type="caution">
    <text evidence="5">The sequence shown here is derived from an EMBL/GenBank/DDBJ whole genome shotgun (WGS) entry which is preliminary data.</text>
</comment>
<name>A0A9P6NM23_9BASI</name>
<proteinExistence type="inferred from homology"/>
<dbReference type="GO" id="GO:0005874">
    <property type="term" value="C:microtubule"/>
    <property type="evidence" value="ECO:0007669"/>
    <property type="project" value="UniProtKB-KW"/>
</dbReference>
<protein>
    <recommendedName>
        <fullName evidence="3">Tubulin-specific chaperone A</fullName>
    </recommendedName>
</protein>
<comment type="similarity">
    <text evidence="1 3">Belongs to the TBCA family.</text>
</comment>
<feature type="coiled-coil region" evidence="4">
    <location>
        <begin position="71"/>
        <end position="98"/>
    </location>
</feature>
<keyword evidence="3" id="KW-0206">Cytoskeleton</keyword>
<sequence>MTTHQLKIKTGVLQRLIKEEKFYHQELIEQTIKLESLSSSKPLPNDDDYEWKLRKQKEVIEETKKMIPDAQLRLSKSLAELQELVAAHEEEWADTEELAKAKGVIDEGQKAVDQLPKS</sequence>
<keyword evidence="3" id="KW-0493">Microtubule</keyword>
<comment type="subunit">
    <text evidence="3">Supercomplex made of cofactors A to E. Cofactors A and D function by capturing and stabilizing tubulin in a quasi-native conformation. Cofactor E binds to the cofactor D-tubulin complex; interaction with cofactor C then causes the release of tubulin polypeptides that are committed to the native state.</text>
</comment>
<organism evidence="5 6">
    <name type="scientific">Cronartium quercuum f. sp. fusiforme G11</name>
    <dbReference type="NCBI Taxonomy" id="708437"/>
    <lineage>
        <taxon>Eukaryota</taxon>
        <taxon>Fungi</taxon>
        <taxon>Dikarya</taxon>
        <taxon>Basidiomycota</taxon>
        <taxon>Pucciniomycotina</taxon>
        <taxon>Pucciniomycetes</taxon>
        <taxon>Pucciniales</taxon>
        <taxon>Coleosporiaceae</taxon>
        <taxon>Cronartium</taxon>
    </lineage>
</organism>
<keyword evidence="3" id="KW-0963">Cytoplasm</keyword>
<keyword evidence="6" id="KW-1185">Reference proteome</keyword>
<evidence type="ECO:0000313" key="5">
    <source>
        <dbReference type="EMBL" id="KAG0149595.1"/>
    </source>
</evidence>
<evidence type="ECO:0000313" key="6">
    <source>
        <dbReference type="Proteomes" id="UP000886653"/>
    </source>
</evidence>
<comment type="subcellular location">
    <subcellularLocation>
        <location evidence="3">Cytoplasm</location>
        <location evidence="3">Cytoskeleton</location>
    </subcellularLocation>
</comment>
<keyword evidence="2 3" id="KW-0143">Chaperone</keyword>
<dbReference type="OrthoDB" id="296187at2759"/>
<dbReference type="GO" id="GO:0005829">
    <property type="term" value="C:cytosol"/>
    <property type="evidence" value="ECO:0007669"/>
    <property type="project" value="TreeGrafter"/>
</dbReference>